<protein>
    <submittedName>
        <fullName evidence="8">ATP-dependent helicase HrpB</fullName>
    </submittedName>
</protein>
<dbReference type="InterPro" id="IPR010225">
    <property type="entry name" value="HrpB"/>
</dbReference>
<dbReference type="Gene3D" id="3.40.50.300">
    <property type="entry name" value="P-loop containing nucleotide triphosphate hydrolases"/>
    <property type="match status" value="2"/>
</dbReference>
<evidence type="ECO:0000256" key="3">
    <source>
        <dbReference type="ARBA" id="ARBA00022806"/>
    </source>
</evidence>
<keyword evidence="3 8" id="KW-0347">Helicase</keyword>
<evidence type="ECO:0000313" key="9">
    <source>
        <dbReference type="Proteomes" id="UP000652567"/>
    </source>
</evidence>
<feature type="compositionally biased region" description="Basic and acidic residues" evidence="5">
    <location>
        <begin position="777"/>
        <end position="787"/>
    </location>
</feature>
<gene>
    <name evidence="8" type="primary">hrpB</name>
    <name evidence="8" type="ORF">C4F51_11320</name>
</gene>
<proteinExistence type="predicted"/>
<feature type="domain" description="Helicase ATP-binding" evidence="6">
    <location>
        <begin position="22"/>
        <end position="184"/>
    </location>
</feature>
<dbReference type="SMART" id="SM00490">
    <property type="entry name" value="HELICc"/>
    <property type="match status" value="1"/>
</dbReference>
<dbReference type="Pfam" id="PF00271">
    <property type="entry name" value="Helicase_C"/>
    <property type="match status" value="1"/>
</dbReference>
<dbReference type="AlphaFoldDB" id="A0A928V2V6"/>
<dbReference type="PANTHER" id="PTHR43519">
    <property type="entry name" value="ATP-DEPENDENT RNA HELICASE HRPB"/>
    <property type="match status" value="1"/>
</dbReference>
<name>A0A928V2V6_9GAMM</name>
<dbReference type="GO" id="GO:0016787">
    <property type="term" value="F:hydrolase activity"/>
    <property type="evidence" value="ECO:0007669"/>
    <property type="project" value="UniProtKB-KW"/>
</dbReference>
<dbReference type="GO" id="GO:0003676">
    <property type="term" value="F:nucleic acid binding"/>
    <property type="evidence" value="ECO:0007669"/>
    <property type="project" value="InterPro"/>
</dbReference>
<keyword evidence="4" id="KW-0067">ATP-binding</keyword>
<evidence type="ECO:0000256" key="4">
    <source>
        <dbReference type="ARBA" id="ARBA00022840"/>
    </source>
</evidence>
<sequence>MNTIPIAPELNALPLMPFKAAFMAALSAGPLLLEAEPGAGKSTLAPLWALEAAQGRGCVWLIQPRVLATRALASRLASLLGEAVGNTVGYQVPFDKKTSVNTRLLVMTPGILLQMLLHNPALDGVAIVMLDEVHERALHQDLGWAFLQEAAILRDGLQLVLMSATPDPALSAKIGNRLFAEGRCFPVQVDYQPPMNASDRYPEALPEQLLRALQSHPDWQQETVLVFLPGWKEIEACAGAVRARFPAAAVCCLHSQVDAKEQQRAIDPASGSRLILSTNIAETSLTIADITLVIDSGLLRAAQFEQRSGITRLATRRISMASARQRSGRAGRVRPGRCIRLWSQDQILAPADLPEIRSADYAPLALMLAHWGSQPGDLEWLEAPNVLAMNYARQLLQQWQLLDENFRITKNGEKVSDLGTHPRVAALLLLANQYKQLSASVLQLALALHFDWPLSDDFAALAKQAQDHQHWRIMQKRWLQVLGVDAPSAQAQTVWPNELMARIFVDRIGYRQESGRYRLNSGISVAPVNAVDSDWLIFPAIQPRAKGHAGIGLPLQITDALKKTLGQVEREPVYRASAWHWHHRRMMGGVVIDESWSAVTLEELPLAVAGWIRQHHQTLPFPAAVQQLRSRAQALKNAGLLALPELGDAPLLASLEVWLAPFLEPHCRADALPWQAALAFYIGYDNEQKIDHLFPQQLVLPSGRHVKVDFADDGTPTIAAKLQEFFGCESLTLANGRLPLRIQLLSPNGSPLALTADLASFWRQAYPAVKKEMRGRYPRHPWPDDPLAHAPTALTNRRLREQPGGGNP</sequence>
<dbReference type="InterPro" id="IPR011545">
    <property type="entry name" value="DEAD/DEAH_box_helicase_dom"/>
</dbReference>
<dbReference type="GO" id="GO:0004386">
    <property type="term" value="F:helicase activity"/>
    <property type="evidence" value="ECO:0007669"/>
    <property type="project" value="UniProtKB-KW"/>
</dbReference>
<dbReference type="CDD" id="cd18791">
    <property type="entry name" value="SF2_C_RHA"/>
    <property type="match status" value="1"/>
</dbReference>
<dbReference type="EMBL" id="PRDL01000001">
    <property type="protein sequence ID" value="MBE8717773.1"/>
    <property type="molecule type" value="Genomic_DNA"/>
</dbReference>
<dbReference type="SMART" id="SM00487">
    <property type="entry name" value="DEXDc"/>
    <property type="match status" value="1"/>
</dbReference>
<dbReference type="InterPro" id="IPR013689">
    <property type="entry name" value="RNA_helicase_ATP-dep_HrpB_C"/>
</dbReference>
<evidence type="ECO:0000256" key="5">
    <source>
        <dbReference type="SAM" id="MobiDB-lite"/>
    </source>
</evidence>
<keyword evidence="2" id="KW-0378">Hydrolase</keyword>
<dbReference type="PROSITE" id="PS51192">
    <property type="entry name" value="HELICASE_ATP_BIND_1"/>
    <property type="match status" value="1"/>
</dbReference>
<feature type="domain" description="Helicase C-terminal" evidence="7">
    <location>
        <begin position="212"/>
        <end position="372"/>
    </location>
</feature>
<accession>A0A928V2V6</accession>
<evidence type="ECO:0000256" key="2">
    <source>
        <dbReference type="ARBA" id="ARBA00022801"/>
    </source>
</evidence>
<evidence type="ECO:0000256" key="1">
    <source>
        <dbReference type="ARBA" id="ARBA00022741"/>
    </source>
</evidence>
<dbReference type="Pfam" id="PF00270">
    <property type="entry name" value="DEAD"/>
    <property type="match status" value="1"/>
</dbReference>
<dbReference type="NCBIfam" id="TIGR01970">
    <property type="entry name" value="DEAH_box_HrpB"/>
    <property type="match status" value="1"/>
</dbReference>
<keyword evidence="9" id="KW-1185">Reference proteome</keyword>
<dbReference type="PIRSF" id="PIRSF005496">
    <property type="entry name" value="ATP_hel_hrpB"/>
    <property type="match status" value="1"/>
</dbReference>
<evidence type="ECO:0000259" key="7">
    <source>
        <dbReference type="PROSITE" id="PS51194"/>
    </source>
</evidence>
<dbReference type="PROSITE" id="PS51194">
    <property type="entry name" value="HELICASE_CTER"/>
    <property type="match status" value="1"/>
</dbReference>
<organism evidence="8 9">
    <name type="scientific">Cellvibrio polysaccharolyticus</name>
    <dbReference type="NCBI Taxonomy" id="2082724"/>
    <lineage>
        <taxon>Bacteria</taxon>
        <taxon>Pseudomonadati</taxon>
        <taxon>Pseudomonadota</taxon>
        <taxon>Gammaproteobacteria</taxon>
        <taxon>Cellvibrionales</taxon>
        <taxon>Cellvibrionaceae</taxon>
        <taxon>Cellvibrio</taxon>
    </lineage>
</organism>
<dbReference type="Pfam" id="PF08482">
    <property type="entry name" value="HrpB_C"/>
    <property type="match status" value="1"/>
</dbReference>
<dbReference type="CDD" id="cd17917">
    <property type="entry name" value="DEXHc_RHA-like"/>
    <property type="match status" value="1"/>
</dbReference>
<feature type="region of interest" description="Disordered" evidence="5">
    <location>
        <begin position="777"/>
        <end position="808"/>
    </location>
</feature>
<comment type="caution">
    <text evidence="8">The sequence shown here is derived from an EMBL/GenBank/DDBJ whole genome shotgun (WGS) entry which is preliminary data.</text>
</comment>
<dbReference type="PROSITE" id="PS00690">
    <property type="entry name" value="DEAH_ATP_HELICASE"/>
    <property type="match status" value="1"/>
</dbReference>
<dbReference type="GO" id="GO:0005524">
    <property type="term" value="F:ATP binding"/>
    <property type="evidence" value="ECO:0007669"/>
    <property type="project" value="UniProtKB-KW"/>
</dbReference>
<dbReference type="PANTHER" id="PTHR43519:SF1">
    <property type="entry name" value="ATP-DEPENDENT RNA HELICASE HRPB"/>
    <property type="match status" value="1"/>
</dbReference>
<evidence type="ECO:0000313" key="8">
    <source>
        <dbReference type="EMBL" id="MBE8717773.1"/>
    </source>
</evidence>
<dbReference type="InterPro" id="IPR001650">
    <property type="entry name" value="Helicase_C-like"/>
</dbReference>
<dbReference type="RefSeq" id="WP_193909822.1">
    <property type="nucleotide sequence ID" value="NZ_PRDL01000001.1"/>
</dbReference>
<keyword evidence="1" id="KW-0547">Nucleotide-binding</keyword>
<dbReference type="Gene3D" id="1.20.120.1080">
    <property type="match status" value="1"/>
</dbReference>
<dbReference type="Proteomes" id="UP000652567">
    <property type="component" value="Unassembled WGS sequence"/>
</dbReference>
<dbReference type="SUPFAM" id="SSF52540">
    <property type="entry name" value="P-loop containing nucleoside triphosphate hydrolases"/>
    <property type="match status" value="1"/>
</dbReference>
<reference evidence="8" key="1">
    <citation type="submission" date="2018-07" db="EMBL/GenBank/DDBJ databases">
        <title>Genome assembly of strain Ka43.</title>
        <authorList>
            <person name="Kukolya J."/>
            <person name="Nagy I."/>
            <person name="Horvath B."/>
            <person name="Toth A."/>
        </authorList>
    </citation>
    <scope>NUCLEOTIDE SEQUENCE</scope>
    <source>
        <strain evidence="8">KB43</strain>
    </source>
</reference>
<dbReference type="InterPro" id="IPR002464">
    <property type="entry name" value="DNA/RNA_helicase_DEAH_CS"/>
</dbReference>
<dbReference type="InterPro" id="IPR027417">
    <property type="entry name" value="P-loop_NTPase"/>
</dbReference>
<dbReference type="InterPro" id="IPR014001">
    <property type="entry name" value="Helicase_ATP-bd"/>
</dbReference>
<evidence type="ECO:0000259" key="6">
    <source>
        <dbReference type="PROSITE" id="PS51192"/>
    </source>
</evidence>